<feature type="chain" id="PRO_5040417391" description="G-protein coupled receptors family 2 profile 2 domain-containing protein" evidence="11">
    <location>
        <begin position="24"/>
        <end position="551"/>
    </location>
</feature>
<protein>
    <recommendedName>
        <fullName evidence="12">G-protein coupled receptors family 2 profile 2 domain-containing protein</fullName>
    </recommendedName>
</protein>
<dbReference type="GO" id="GO:0007166">
    <property type="term" value="P:cell surface receptor signaling pathway"/>
    <property type="evidence" value="ECO:0007669"/>
    <property type="project" value="InterPro"/>
</dbReference>
<name>A0A9P0A1R7_BEMTA</name>
<evidence type="ECO:0000256" key="6">
    <source>
        <dbReference type="ARBA" id="ARBA00023040"/>
    </source>
</evidence>
<evidence type="ECO:0000256" key="5">
    <source>
        <dbReference type="ARBA" id="ARBA00022989"/>
    </source>
</evidence>
<reference evidence="13" key="1">
    <citation type="submission" date="2021-12" db="EMBL/GenBank/DDBJ databases">
        <authorList>
            <person name="King R."/>
        </authorList>
    </citation>
    <scope>NUCLEOTIDE SEQUENCE</scope>
</reference>
<feature type="transmembrane region" description="Helical" evidence="10">
    <location>
        <begin position="326"/>
        <end position="346"/>
    </location>
</feature>
<sequence length="551" mass="63706">MAKMRFTLVVSFLSLLNIEYAGSVDPFPCSERMSIKLDQGSYEEYPNGSLLFRGALYTSDLYWNSTDGVYRLCVCEKLTCWRKCCKEGEAMVGDKCMPSDLHKINLPFSLRNDDQDFTANFSTGFTFIGRPDCQDMFVLNPEEDSDDLYEILPDGRLYMPNYPNKYYNVSVYCLEATVVSDLDLSKVSTILPRLCFPDDSSEEKDHEPCCVMYTYGQLISIPFLAATLVVLFCVQPRWNYHRKSLICYISSLLVSFTTLTFAQWNILIAGRFCTIAALVIQFAFLASFSWLNTMCIDIWWTFSDWTAFRSTIQNKSDRWKLTVSSLYAWGFPSFICSFTALVNYLFRMAKSGRQRVNIVFPDWMDPNIGEKRCFFGSNHAELFYFYLPAGILLSLNLLLFVVTTIKLYNKLRGKGVLRHHDGKKHEKKERLRLILYMKLFVLMGVSWVAELISKFWDDSIGRFHWMDLFNTLTGVVVFVLFVCNRKTLQHCFPHRQLRKETTKTSTISKMATSNLTSTEDRHCCPRQSDFEVYELKRSDSSNSGSSSTNIF</sequence>
<feature type="transmembrane region" description="Helical" evidence="10">
    <location>
        <begin position="268"/>
        <end position="291"/>
    </location>
</feature>
<dbReference type="InterPro" id="IPR036272">
    <property type="entry name" value="Methuselah_N_sf"/>
</dbReference>
<keyword evidence="9" id="KW-0807">Transducer</keyword>
<dbReference type="KEGG" id="btab:109031667"/>
<feature type="transmembrane region" description="Helical" evidence="10">
    <location>
        <begin position="245"/>
        <end position="262"/>
    </location>
</feature>
<dbReference type="PANTHER" id="PTHR47154">
    <property type="entry name" value="G-PROTEIN COUPLED RECEPTOR MTH-RELATED"/>
    <property type="match status" value="1"/>
</dbReference>
<evidence type="ECO:0000256" key="7">
    <source>
        <dbReference type="ARBA" id="ARBA00023136"/>
    </source>
</evidence>
<keyword evidence="5 10" id="KW-1133">Transmembrane helix</keyword>
<dbReference type="InterPro" id="IPR051384">
    <property type="entry name" value="Mth_GPCR"/>
</dbReference>
<dbReference type="Gene3D" id="2.170.180.11">
    <property type="entry name" value="Methuselah ectodomain, domain 2"/>
    <property type="match status" value="1"/>
</dbReference>
<evidence type="ECO:0000313" key="14">
    <source>
        <dbReference type="Proteomes" id="UP001152759"/>
    </source>
</evidence>
<evidence type="ECO:0000256" key="4">
    <source>
        <dbReference type="ARBA" id="ARBA00022729"/>
    </source>
</evidence>
<keyword evidence="4 11" id="KW-0732">Signal</keyword>
<keyword evidence="8" id="KW-0675">Receptor</keyword>
<dbReference type="Proteomes" id="UP001152759">
    <property type="component" value="Chromosome 1"/>
</dbReference>
<keyword evidence="3 10" id="KW-0812">Transmembrane</keyword>
<dbReference type="AlphaFoldDB" id="A0A9P0A1R7"/>
<feature type="signal peptide" evidence="11">
    <location>
        <begin position="1"/>
        <end position="23"/>
    </location>
</feature>
<dbReference type="GO" id="GO:0005886">
    <property type="term" value="C:plasma membrane"/>
    <property type="evidence" value="ECO:0007669"/>
    <property type="project" value="TreeGrafter"/>
</dbReference>
<feature type="transmembrane region" description="Helical" evidence="10">
    <location>
        <begin position="464"/>
        <end position="483"/>
    </location>
</feature>
<comment type="similarity">
    <text evidence="2">Belongs to the G-protein coupled receptor 2 family. Mth subfamily.</text>
</comment>
<proteinExistence type="inferred from homology"/>
<dbReference type="InterPro" id="IPR010596">
    <property type="entry name" value="Methuselah_N_dom"/>
</dbReference>
<dbReference type="PROSITE" id="PS50261">
    <property type="entry name" value="G_PROTEIN_RECEP_F2_4"/>
    <property type="match status" value="1"/>
</dbReference>
<dbReference type="InterPro" id="IPR017981">
    <property type="entry name" value="GPCR_2-like_7TM"/>
</dbReference>
<dbReference type="Pfam" id="PF06652">
    <property type="entry name" value="Methuselah_N"/>
    <property type="match status" value="1"/>
</dbReference>
<evidence type="ECO:0000256" key="10">
    <source>
        <dbReference type="SAM" id="Phobius"/>
    </source>
</evidence>
<evidence type="ECO:0000256" key="9">
    <source>
        <dbReference type="ARBA" id="ARBA00023224"/>
    </source>
</evidence>
<evidence type="ECO:0000256" key="3">
    <source>
        <dbReference type="ARBA" id="ARBA00022692"/>
    </source>
</evidence>
<evidence type="ECO:0000259" key="12">
    <source>
        <dbReference type="PROSITE" id="PS50261"/>
    </source>
</evidence>
<evidence type="ECO:0000256" key="2">
    <source>
        <dbReference type="ARBA" id="ARBA00008979"/>
    </source>
</evidence>
<dbReference type="Pfam" id="PF00002">
    <property type="entry name" value="7tm_2"/>
    <property type="match status" value="1"/>
</dbReference>
<dbReference type="GO" id="GO:0008528">
    <property type="term" value="F:G protein-coupled peptide receptor activity"/>
    <property type="evidence" value="ECO:0007669"/>
    <property type="project" value="TreeGrafter"/>
</dbReference>
<organism evidence="13 14">
    <name type="scientific">Bemisia tabaci</name>
    <name type="common">Sweetpotato whitefly</name>
    <name type="synonym">Aleurodes tabaci</name>
    <dbReference type="NCBI Taxonomy" id="7038"/>
    <lineage>
        <taxon>Eukaryota</taxon>
        <taxon>Metazoa</taxon>
        <taxon>Ecdysozoa</taxon>
        <taxon>Arthropoda</taxon>
        <taxon>Hexapoda</taxon>
        <taxon>Insecta</taxon>
        <taxon>Pterygota</taxon>
        <taxon>Neoptera</taxon>
        <taxon>Paraneoptera</taxon>
        <taxon>Hemiptera</taxon>
        <taxon>Sternorrhyncha</taxon>
        <taxon>Aleyrodoidea</taxon>
        <taxon>Aleyrodidae</taxon>
        <taxon>Aleyrodinae</taxon>
        <taxon>Bemisia</taxon>
    </lineage>
</organism>
<dbReference type="EMBL" id="OU963862">
    <property type="protein sequence ID" value="CAH0382532.1"/>
    <property type="molecule type" value="Genomic_DNA"/>
</dbReference>
<feature type="transmembrane region" description="Helical" evidence="10">
    <location>
        <begin position="383"/>
        <end position="408"/>
    </location>
</feature>
<dbReference type="CDD" id="cd15039">
    <property type="entry name" value="7tmB3_Methuselah-like"/>
    <property type="match status" value="1"/>
</dbReference>
<dbReference type="Gene3D" id="1.20.1070.10">
    <property type="entry name" value="Rhodopsin 7-helix transmembrane proteins"/>
    <property type="match status" value="1"/>
</dbReference>
<evidence type="ECO:0000313" key="13">
    <source>
        <dbReference type="EMBL" id="CAH0382532.1"/>
    </source>
</evidence>
<dbReference type="InterPro" id="IPR023311">
    <property type="entry name" value="Methusela_ecto_dom_2"/>
</dbReference>
<evidence type="ECO:0000256" key="1">
    <source>
        <dbReference type="ARBA" id="ARBA00004141"/>
    </source>
</evidence>
<dbReference type="InterPro" id="IPR000832">
    <property type="entry name" value="GPCR_2_secretin-like"/>
</dbReference>
<gene>
    <name evidence="13" type="ORF">BEMITA_LOCUS2069</name>
</gene>
<keyword evidence="14" id="KW-1185">Reference proteome</keyword>
<comment type="subcellular location">
    <subcellularLocation>
        <location evidence="1">Membrane</location>
        <topology evidence="1">Multi-pass membrane protein</topology>
    </subcellularLocation>
</comment>
<evidence type="ECO:0000256" key="11">
    <source>
        <dbReference type="SAM" id="SignalP"/>
    </source>
</evidence>
<dbReference type="SUPFAM" id="SSF63877">
    <property type="entry name" value="Methuselah ectodomain"/>
    <property type="match status" value="1"/>
</dbReference>
<accession>A0A9P0A1R7</accession>
<evidence type="ECO:0000256" key="8">
    <source>
        <dbReference type="ARBA" id="ARBA00023170"/>
    </source>
</evidence>
<feature type="transmembrane region" description="Helical" evidence="10">
    <location>
        <begin position="212"/>
        <end position="233"/>
    </location>
</feature>
<feature type="domain" description="G-protein coupled receptors family 2 profile 2" evidence="12">
    <location>
        <begin position="209"/>
        <end position="485"/>
    </location>
</feature>
<keyword evidence="6" id="KW-0297">G-protein coupled receptor</keyword>
<feature type="transmembrane region" description="Helical" evidence="10">
    <location>
        <begin position="433"/>
        <end position="452"/>
    </location>
</feature>
<dbReference type="PANTHER" id="PTHR47154:SF2">
    <property type="entry name" value="G-PROTEIN COUPLED RECEPTOR MTH-RELATED"/>
    <property type="match status" value="1"/>
</dbReference>
<keyword evidence="7 10" id="KW-0472">Membrane</keyword>